<dbReference type="InterPro" id="IPR011037">
    <property type="entry name" value="Pyrv_Knase-like_insert_dom_sf"/>
</dbReference>
<dbReference type="RefSeq" id="WP_379840031.1">
    <property type="nucleotide sequence ID" value="NZ_JBHRYQ010000001.1"/>
</dbReference>
<dbReference type="InterPro" id="IPR005302">
    <property type="entry name" value="MoCF_Sase_C"/>
</dbReference>
<dbReference type="Gene3D" id="2.40.33.20">
    <property type="entry name" value="PK beta-barrel domain-like"/>
    <property type="match status" value="1"/>
</dbReference>
<feature type="domain" description="MOSC" evidence="1">
    <location>
        <begin position="36"/>
        <end position="165"/>
    </location>
</feature>
<keyword evidence="3" id="KW-1185">Reference proteome</keyword>
<evidence type="ECO:0000313" key="3">
    <source>
        <dbReference type="Proteomes" id="UP001595616"/>
    </source>
</evidence>
<name>A0ABV7Z4C7_9BACT</name>
<evidence type="ECO:0000313" key="2">
    <source>
        <dbReference type="EMBL" id="MFC3813126.1"/>
    </source>
</evidence>
<sequence length="178" mass="19459">MTPDKEENPFLSLFGNFSQAGKVTWIGNRPKSGVPMDSLSEVLVEKNGLKGDRANKTSATGKRQVTLIQKEHIAAVASFLGLTEIDPALLRRNIVVSGINLNSLKNQKFKIGTATLEMTGFCYPCSKMEKNLGYGGFNAMRGHGGITCRVIEEGIIKINDQISILNQTENPQQSLFSK</sequence>
<evidence type="ECO:0000259" key="1">
    <source>
        <dbReference type="PROSITE" id="PS51340"/>
    </source>
</evidence>
<reference evidence="3" key="1">
    <citation type="journal article" date="2019" name="Int. J. Syst. Evol. Microbiol.">
        <title>The Global Catalogue of Microorganisms (GCM) 10K type strain sequencing project: providing services to taxonomists for standard genome sequencing and annotation.</title>
        <authorList>
            <consortium name="The Broad Institute Genomics Platform"/>
            <consortium name="The Broad Institute Genome Sequencing Center for Infectious Disease"/>
            <person name="Wu L."/>
            <person name="Ma J."/>
        </authorList>
    </citation>
    <scope>NUCLEOTIDE SEQUENCE [LARGE SCALE GENOMIC DNA]</scope>
    <source>
        <strain evidence="3">CECT 7956</strain>
    </source>
</reference>
<organism evidence="2 3">
    <name type="scientific">Lacihabitans lacunae</name>
    <dbReference type="NCBI Taxonomy" id="1028214"/>
    <lineage>
        <taxon>Bacteria</taxon>
        <taxon>Pseudomonadati</taxon>
        <taxon>Bacteroidota</taxon>
        <taxon>Cytophagia</taxon>
        <taxon>Cytophagales</taxon>
        <taxon>Leadbetterellaceae</taxon>
        <taxon>Lacihabitans</taxon>
    </lineage>
</organism>
<dbReference type="Proteomes" id="UP001595616">
    <property type="component" value="Unassembled WGS sequence"/>
</dbReference>
<gene>
    <name evidence="2" type="ORF">ACFOOI_20845</name>
</gene>
<dbReference type="InterPro" id="IPR052716">
    <property type="entry name" value="MOSC_domain"/>
</dbReference>
<dbReference type="Pfam" id="PF03473">
    <property type="entry name" value="MOSC"/>
    <property type="match status" value="1"/>
</dbReference>
<dbReference type="SUPFAM" id="SSF50800">
    <property type="entry name" value="PK beta-barrel domain-like"/>
    <property type="match status" value="1"/>
</dbReference>
<dbReference type="EMBL" id="JBHRYQ010000001">
    <property type="protein sequence ID" value="MFC3813126.1"/>
    <property type="molecule type" value="Genomic_DNA"/>
</dbReference>
<comment type="caution">
    <text evidence="2">The sequence shown here is derived from an EMBL/GenBank/DDBJ whole genome shotgun (WGS) entry which is preliminary data.</text>
</comment>
<dbReference type="PANTHER" id="PTHR36930">
    <property type="entry name" value="METAL-SULFUR CLUSTER BIOSYNTHESIS PROTEINS YUAD-RELATED"/>
    <property type="match status" value="1"/>
</dbReference>
<dbReference type="PANTHER" id="PTHR36930:SF1">
    <property type="entry name" value="MOSC DOMAIN-CONTAINING PROTEIN"/>
    <property type="match status" value="1"/>
</dbReference>
<proteinExistence type="predicted"/>
<dbReference type="PROSITE" id="PS51340">
    <property type="entry name" value="MOSC"/>
    <property type="match status" value="1"/>
</dbReference>
<protein>
    <submittedName>
        <fullName evidence="2">MOSC domain-containing protein</fullName>
    </submittedName>
</protein>
<accession>A0ABV7Z4C7</accession>